<dbReference type="AlphaFoldDB" id="A0A2G5IDS6"/>
<feature type="compositionally biased region" description="Basic and acidic residues" evidence="1">
    <location>
        <begin position="459"/>
        <end position="472"/>
    </location>
</feature>
<proteinExistence type="predicted"/>
<sequence>MRFEDWDVLVFPGTGVEAHIPIKEFGVECYGVTDDRLLKDESITAPLLTAFIPSLRAGEPFQISLHSWKPRPFNFRPAGNSRPDRPQVWQFKVTVDGQVKCVDTMTADVQWPKALHLATAQVGPNGQPDQLRFPPFYQESVYANKWHPYAEKGRIKVEISEGFLERTDRDAKFVKLTVHVIFNFQHAPMDVLRACGKAWPSQEMLREKRVWAPHLMPDMPNEFHTAEYQDPERFRHHSSVGPQKKVQKRRASAYSAFMSSSPMFSNNAGAPPPTPTYANSGYPMSLPQDGNSSRSTSAYSTLSRSGMPLSVANGMVHFAAALPAPAPYPSNQHGLLPNDRPANDTNMEVRIPSDQLQKVVDLLQRRASGSIMAPPPLPSHIMDTKADVEKLEEAAATTENPDGDGNMMIDRRGTSRSNISDVSMHAGCADFPRCTTEDEDRRIVHQTGSGVAPAAVMRSRKEGSAEHADRDFMSTVINQAELEDPDEMQTEPNEGGGERTASSGSAAGTGKKRTRASLRTLSVNEAGSPKKHDRDSEMDVDVTSGRKLRKRVTAGGDEDA</sequence>
<evidence type="ECO:0000313" key="5">
    <source>
        <dbReference type="Proteomes" id="UP001302367"/>
    </source>
</evidence>
<evidence type="ECO:0000313" key="2">
    <source>
        <dbReference type="EMBL" id="PIB02822.1"/>
    </source>
</evidence>
<dbReference type="Proteomes" id="UP001302367">
    <property type="component" value="Chromosome 5"/>
</dbReference>
<accession>A0A2G5IDS6</accession>
<feature type="region of interest" description="Disordered" evidence="1">
    <location>
        <begin position="445"/>
        <end position="560"/>
    </location>
</feature>
<reference evidence="2 4" key="1">
    <citation type="submission" date="2015-10" db="EMBL/GenBank/DDBJ databases">
        <title>The cercosporin biosynthetic gene cluster was horizontally transferred to several fungal lineages and shown to be expanded in Cercospora beticola based on microsynteny with recipient genomes.</title>
        <authorList>
            <person name="De Jonge R."/>
            <person name="Ebert M.K."/>
            <person name="Suttle J.C."/>
            <person name="Jurick Ii W.M."/>
            <person name="Secor G.A."/>
            <person name="Thomma B.P."/>
            <person name="Van De Peer Y."/>
            <person name="Bolton M.D."/>
        </authorList>
    </citation>
    <scope>NUCLEOTIDE SEQUENCE [LARGE SCALE GENOMIC DNA]</scope>
    <source>
        <strain evidence="2 4">09-40</strain>
    </source>
</reference>
<protein>
    <submittedName>
        <fullName evidence="2">Uncharacterized protein</fullName>
    </submittedName>
</protein>
<feature type="compositionally biased region" description="Basic and acidic residues" evidence="1">
    <location>
        <begin position="528"/>
        <end position="537"/>
    </location>
</feature>
<evidence type="ECO:0000313" key="3">
    <source>
        <dbReference type="EMBL" id="WPB04337.1"/>
    </source>
</evidence>
<dbReference type="Proteomes" id="UP000230605">
    <property type="component" value="Chromosome 10"/>
</dbReference>
<organism evidence="2 4">
    <name type="scientific">Cercospora beticola</name>
    <name type="common">Sugarbeet leaf spot fungus</name>
    <dbReference type="NCBI Taxonomy" id="122368"/>
    <lineage>
        <taxon>Eukaryota</taxon>
        <taxon>Fungi</taxon>
        <taxon>Dikarya</taxon>
        <taxon>Ascomycota</taxon>
        <taxon>Pezizomycotina</taxon>
        <taxon>Dothideomycetes</taxon>
        <taxon>Dothideomycetidae</taxon>
        <taxon>Mycosphaerellales</taxon>
        <taxon>Mycosphaerellaceae</taxon>
        <taxon>Cercospora</taxon>
    </lineage>
</organism>
<keyword evidence="5" id="KW-1185">Reference proteome</keyword>
<feature type="region of interest" description="Disordered" evidence="1">
    <location>
        <begin position="263"/>
        <end position="299"/>
    </location>
</feature>
<reference evidence="3 5" key="2">
    <citation type="submission" date="2023-09" db="EMBL/GenBank/DDBJ databases">
        <title>Complete-Gapless Cercospora beticola genome.</title>
        <authorList>
            <person name="Wyatt N.A."/>
            <person name="Spanner R.E."/>
            <person name="Bolton M.D."/>
        </authorList>
    </citation>
    <scope>NUCLEOTIDE SEQUENCE [LARGE SCALE GENOMIC DNA]</scope>
    <source>
        <strain evidence="3">Cb09-40</strain>
    </source>
</reference>
<evidence type="ECO:0000256" key="1">
    <source>
        <dbReference type="SAM" id="MobiDB-lite"/>
    </source>
</evidence>
<dbReference type="EMBL" id="CP134188">
    <property type="protein sequence ID" value="WPB04337.1"/>
    <property type="molecule type" value="Genomic_DNA"/>
</dbReference>
<gene>
    <name evidence="2" type="ORF">CB0940_11964</name>
    <name evidence="3" type="ORF">RHO25_008983</name>
</gene>
<evidence type="ECO:0000313" key="4">
    <source>
        <dbReference type="Proteomes" id="UP000230605"/>
    </source>
</evidence>
<dbReference type="EMBL" id="LKMD01000099">
    <property type="protein sequence ID" value="PIB02822.1"/>
    <property type="molecule type" value="Genomic_DNA"/>
</dbReference>
<dbReference type="OrthoDB" id="5417628at2759"/>
<name>A0A2G5IDS6_CERBT</name>